<dbReference type="AlphaFoldDB" id="A0A1B1K0Z7"/>
<organism evidence="1 2">
    <name type="scientific">Rhodococcus opacus</name>
    <name type="common">Nocardia opaca</name>
    <dbReference type="NCBI Taxonomy" id="37919"/>
    <lineage>
        <taxon>Bacteria</taxon>
        <taxon>Bacillati</taxon>
        <taxon>Actinomycetota</taxon>
        <taxon>Actinomycetes</taxon>
        <taxon>Mycobacteriales</taxon>
        <taxon>Nocardiaceae</taxon>
        <taxon>Rhodococcus</taxon>
    </lineage>
</organism>
<gene>
    <name evidence="1" type="ORF">R1CP_07820</name>
</gene>
<evidence type="ECO:0000313" key="2">
    <source>
        <dbReference type="Proteomes" id="UP000186108"/>
    </source>
</evidence>
<sequence>MPSMVVVWADGGYAGKLVAWVDTQCRIALDTVRKHKGQIGFRVLPHC</sequence>
<name>A0A1B1K0Z7_RHOOP</name>
<evidence type="ECO:0000313" key="1">
    <source>
        <dbReference type="EMBL" id="ANS26285.1"/>
    </source>
</evidence>
<protein>
    <recommendedName>
        <fullName evidence="3">Transposase</fullName>
    </recommendedName>
</protein>
<proteinExistence type="predicted"/>
<evidence type="ECO:0008006" key="3">
    <source>
        <dbReference type="Google" id="ProtNLM"/>
    </source>
</evidence>
<dbReference type="Proteomes" id="UP000186108">
    <property type="component" value="Chromosome"/>
</dbReference>
<reference evidence="1 2" key="1">
    <citation type="submission" date="2014-07" db="EMBL/GenBank/DDBJ databases">
        <authorList>
            <person name="Zhang J.E."/>
            <person name="Yang H."/>
            <person name="Guo J."/>
            <person name="Deng Z."/>
            <person name="Luo H."/>
            <person name="Luo M."/>
            <person name="Zhao B."/>
        </authorList>
    </citation>
    <scope>NUCLEOTIDE SEQUENCE [LARGE SCALE GENOMIC DNA]</scope>
    <source>
        <strain evidence="1 2">1CP</strain>
    </source>
</reference>
<accession>A0A1B1K0Z7</accession>
<dbReference type="EMBL" id="CP009111">
    <property type="protein sequence ID" value="ANS26285.1"/>
    <property type="molecule type" value="Genomic_DNA"/>
</dbReference>